<name>A0A6A5UNA9_9PLEO</name>
<proteinExistence type="predicted"/>
<evidence type="ECO:0000313" key="2">
    <source>
        <dbReference type="EMBL" id="KAF1964416.1"/>
    </source>
</evidence>
<gene>
    <name evidence="2" type="ORF">BU23DRAFT_575715</name>
</gene>
<dbReference type="Proteomes" id="UP000800036">
    <property type="component" value="Unassembled WGS sequence"/>
</dbReference>
<protein>
    <submittedName>
        <fullName evidence="2">Uncharacterized protein</fullName>
    </submittedName>
</protein>
<keyword evidence="3" id="KW-1185">Reference proteome</keyword>
<dbReference type="AlphaFoldDB" id="A0A6A5UNA9"/>
<dbReference type="OrthoDB" id="3768901at2759"/>
<sequence>MTSEQLDDAVLVSLPWTPTMSEFEALKDAIPKMDAEFNSRKQVEQLEAMVKQMADEHEDKMSEMRQTFETALERTNGFLVVTANHVEELQNRLKEQERLNGVRKEEINDLYARILSWDEWKEVTSEWCNSLMTLLFGDTVMSDAPEINALQGWIEQSPV</sequence>
<keyword evidence="1" id="KW-0175">Coiled coil</keyword>
<feature type="coiled-coil region" evidence="1">
    <location>
        <begin position="43"/>
        <end position="106"/>
    </location>
</feature>
<evidence type="ECO:0000313" key="3">
    <source>
        <dbReference type="Proteomes" id="UP000800036"/>
    </source>
</evidence>
<reference evidence="2" key="1">
    <citation type="journal article" date="2020" name="Stud. Mycol.">
        <title>101 Dothideomycetes genomes: a test case for predicting lifestyles and emergence of pathogens.</title>
        <authorList>
            <person name="Haridas S."/>
            <person name="Albert R."/>
            <person name="Binder M."/>
            <person name="Bloem J."/>
            <person name="Labutti K."/>
            <person name="Salamov A."/>
            <person name="Andreopoulos B."/>
            <person name="Baker S."/>
            <person name="Barry K."/>
            <person name="Bills G."/>
            <person name="Bluhm B."/>
            <person name="Cannon C."/>
            <person name="Castanera R."/>
            <person name="Culley D."/>
            <person name="Daum C."/>
            <person name="Ezra D."/>
            <person name="Gonzalez J."/>
            <person name="Henrissat B."/>
            <person name="Kuo A."/>
            <person name="Liang C."/>
            <person name="Lipzen A."/>
            <person name="Lutzoni F."/>
            <person name="Magnuson J."/>
            <person name="Mondo S."/>
            <person name="Nolan M."/>
            <person name="Ohm R."/>
            <person name="Pangilinan J."/>
            <person name="Park H.-J."/>
            <person name="Ramirez L."/>
            <person name="Alfaro M."/>
            <person name="Sun H."/>
            <person name="Tritt A."/>
            <person name="Yoshinaga Y."/>
            <person name="Zwiers L.-H."/>
            <person name="Turgeon B."/>
            <person name="Goodwin S."/>
            <person name="Spatafora J."/>
            <person name="Crous P."/>
            <person name="Grigoriev I."/>
        </authorList>
    </citation>
    <scope>NUCLEOTIDE SEQUENCE</scope>
    <source>
        <strain evidence="2">CBS 107.79</strain>
    </source>
</reference>
<accession>A0A6A5UNA9</accession>
<evidence type="ECO:0000256" key="1">
    <source>
        <dbReference type="SAM" id="Coils"/>
    </source>
</evidence>
<dbReference type="EMBL" id="ML976789">
    <property type="protein sequence ID" value="KAF1964416.1"/>
    <property type="molecule type" value="Genomic_DNA"/>
</dbReference>
<organism evidence="2 3">
    <name type="scientific">Bimuria novae-zelandiae CBS 107.79</name>
    <dbReference type="NCBI Taxonomy" id="1447943"/>
    <lineage>
        <taxon>Eukaryota</taxon>
        <taxon>Fungi</taxon>
        <taxon>Dikarya</taxon>
        <taxon>Ascomycota</taxon>
        <taxon>Pezizomycotina</taxon>
        <taxon>Dothideomycetes</taxon>
        <taxon>Pleosporomycetidae</taxon>
        <taxon>Pleosporales</taxon>
        <taxon>Massarineae</taxon>
        <taxon>Didymosphaeriaceae</taxon>
        <taxon>Bimuria</taxon>
    </lineage>
</organism>